<dbReference type="RefSeq" id="WP_134170794.1">
    <property type="nucleotide sequence ID" value="NZ_SODD01000041.1"/>
</dbReference>
<protein>
    <recommendedName>
        <fullName evidence="3">DDE family transposase</fullName>
    </recommendedName>
</protein>
<name>A0A4V3G661_9FIRM</name>
<reference evidence="1 2" key="1">
    <citation type="submission" date="2019-03" db="EMBL/GenBank/DDBJ databases">
        <title>Genomic Encyclopedia of Type Strains, Phase IV (KMG-IV): sequencing the most valuable type-strain genomes for metagenomic binning, comparative biology and taxonomic classification.</title>
        <authorList>
            <person name="Goeker M."/>
        </authorList>
    </citation>
    <scope>NUCLEOTIDE SEQUENCE [LARGE SCALE GENOMIC DNA]</scope>
    <source>
        <strain evidence="1 2">DSM 28867</strain>
    </source>
</reference>
<evidence type="ECO:0000313" key="1">
    <source>
        <dbReference type="EMBL" id="TDW13944.1"/>
    </source>
</evidence>
<sequence length="99" mass="11631">MSEKDGITHVYGKGKRKTPIQRIYDTLDKYYITLESYLERIRICGDHNSYGKTDNDATTMHFKEDYYMKTGVFHPAYNIQIGVSDEYIMHATVHQDRSD</sequence>
<proteinExistence type="predicted"/>
<accession>A0A4V3G661</accession>
<dbReference type="EMBL" id="SODD01000041">
    <property type="protein sequence ID" value="TDW13944.1"/>
    <property type="molecule type" value="Genomic_DNA"/>
</dbReference>
<dbReference type="Proteomes" id="UP000294743">
    <property type="component" value="Unassembled WGS sequence"/>
</dbReference>
<keyword evidence="2" id="KW-1185">Reference proteome</keyword>
<organism evidence="1 2">
    <name type="scientific">Breznakia blatticola</name>
    <dbReference type="NCBI Taxonomy" id="1754012"/>
    <lineage>
        <taxon>Bacteria</taxon>
        <taxon>Bacillati</taxon>
        <taxon>Bacillota</taxon>
        <taxon>Erysipelotrichia</taxon>
        <taxon>Erysipelotrichales</taxon>
        <taxon>Erysipelotrichaceae</taxon>
        <taxon>Breznakia</taxon>
    </lineage>
</organism>
<dbReference type="OrthoDB" id="9789070at2"/>
<evidence type="ECO:0000313" key="2">
    <source>
        <dbReference type="Proteomes" id="UP000294743"/>
    </source>
</evidence>
<dbReference type="AlphaFoldDB" id="A0A4V3G661"/>
<evidence type="ECO:0008006" key="3">
    <source>
        <dbReference type="Google" id="ProtNLM"/>
    </source>
</evidence>
<gene>
    <name evidence="1" type="ORF">EDD63_1415</name>
</gene>
<comment type="caution">
    <text evidence="1">The sequence shown here is derived from an EMBL/GenBank/DDBJ whole genome shotgun (WGS) entry which is preliminary data.</text>
</comment>